<dbReference type="Proteomes" id="UP000602004">
    <property type="component" value="Unassembled WGS sequence"/>
</dbReference>
<name>A0ABQ1LYD9_9BURK</name>
<sequence>MSVFNRIRLCYDGSRAVAGSAQKLRARGYVLEAAVSCLSTYPLACGLRNVVSCSQGPLRGIWLDIQCRPIDGARGEQHEGLASGVGMRVHAVGCRGAGFVACPRA</sequence>
<keyword evidence="2" id="KW-1185">Reference proteome</keyword>
<gene>
    <name evidence="1" type="ORF">GCM10011400_15440</name>
</gene>
<evidence type="ECO:0000313" key="1">
    <source>
        <dbReference type="EMBL" id="GGC29761.1"/>
    </source>
</evidence>
<dbReference type="EMBL" id="BMHL01000002">
    <property type="protein sequence ID" value="GGC29761.1"/>
    <property type="molecule type" value="Genomic_DNA"/>
</dbReference>
<protein>
    <submittedName>
        <fullName evidence="1">Uncharacterized protein</fullName>
    </submittedName>
</protein>
<comment type="caution">
    <text evidence="1">The sequence shown here is derived from an EMBL/GenBank/DDBJ whole genome shotgun (WGS) entry which is preliminary data.</text>
</comment>
<proteinExistence type="predicted"/>
<organism evidence="1 2">
    <name type="scientific">Paraburkholderia caffeinilytica</name>
    <dbReference type="NCBI Taxonomy" id="1761016"/>
    <lineage>
        <taxon>Bacteria</taxon>
        <taxon>Pseudomonadati</taxon>
        <taxon>Pseudomonadota</taxon>
        <taxon>Betaproteobacteria</taxon>
        <taxon>Burkholderiales</taxon>
        <taxon>Burkholderiaceae</taxon>
        <taxon>Paraburkholderia</taxon>
    </lineage>
</organism>
<reference evidence="2" key="1">
    <citation type="journal article" date="2019" name="Int. J. Syst. Evol. Microbiol.">
        <title>The Global Catalogue of Microorganisms (GCM) 10K type strain sequencing project: providing services to taxonomists for standard genome sequencing and annotation.</title>
        <authorList>
            <consortium name="The Broad Institute Genomics Platform"/>
            <consortium name="The Broad Institute Genome Sequencing Center for Infectious Disease"/>
            <person name="Wu L."/>
            <person name="Ma J."/>
        </authorList>
    </citation>
    <scope>NUCLEOTIDE SEQUENCE [LARGE SCALE GENOMIC DNA]</scope>
    <source>
        <strain evidence="2">CGMCC 1.15103</strain>
    </source>
</reference>
<accession>A0ABQ1LYD9</accession>
<evidence type="ECO:0000313" key="2">
    <source>
        <dbReference type="Proteomes" id="UP000602004"/>
    </source>
</evidence>